<keyword evidence="1" id="KW-0812">Transmembrane</keyword>
<feature type="transmembrane region" description="Helical" evidence="1">
    <location>
        <begin position="49"/>
        <end position="67"/>
    </location>
</feature>
<feature type="transmembrane region" description="Helical" evidence="1">
    <location>
        <begin position="74"/>
        <end position="98"/>
    </location>
</feature>
<reference evidence="2 3" key="1">
    <citation type="submission" date="2016-10" db="EMBL/GenBank/DDBJ databases">
        <authorList>
            <person name="de Groot N.N."/>
        </authorList>
    </citation>
    <scope>NUCLEOTIDE SEQUENCE [LARGE SCALE GENOMIC DNA]</scope>
    <source>
        <strain evidence="2 3">DSM 11363</strain>
    </source>
</reference>
<name>A0A1I0D3Z2_9PSED</name>
<keyword evidence="1" id="KW-0472">Membrane</keyword>
<evidence type="ECO:0000313" key="2">
    <source>
        <dbReference type="EMBL" id="SET26937.1"/>
    </source>
</evidence>
<evidence type="ECO:0000256" key="1">
    <source>
        <dbReference type="SAM" id="Phobius"/>
    </source>
</evidence>
<organism evidence="2 3">
    <name type="scientific">Pseudomonas graminis</name>
    <dbReference type="NCBI Taxonomy" id="158627"/>
    <lineage>
        <taxon>Bacteria</taxon>
        <taxon>Pseudomonadati</taxon>
        <taxon>Pseudomonadota</taxon>
        <taxon>Gammaproteobacteria</taxon>
        <taxon>Pseudomonadales</taxon>
        <taxon>Pseudomonadaceae</taxon>
        <taxon>Pseudomonas</taxon>
    </lineage>
</organism>
<dbReference type="Proteomes" id="UP000182332">
    <property type="component" value="Unassembled WGS sequence"/>
</dbReference>
<feature type="transmembrane region" description="Helical" evidence="1">
    <location>
        <begin position="177"/>
        <end position="197"/>
    </location>
</feature>
<keyword evidence="1" id="KW-1133">Transmembrane helix</keyword>
<dbReference type="AlphaFoldDB" id="A0A1I0D3Z2"/>
<sequence>MCGLELSGSMNTMYDPDPRTIKRGPLLTFLFVVGAGAFGPANFPECTWLYFGFVALLFLYALYMIYWCESFTSFTLGMFSSFVFSFGVAAAGLAHVALVVDLHASRSQAAIANIGLVALMALIYAFVYFFPRKSFPFQTDGNKVSRVAIRSSDYGPGLIAGIGTVVSALLINSVSSLTSSAVAVLGVFFGCVALMLYERDAISGLRTLRSREKSMAAPFTFKRIDEIREARSRWWISRLFKWVSSRHQ</sequence>
<proteinExistence type="predicted"/>
<protein>
    <submittedName>
        <fullName evidence="2">Uncharacterized protein</fullName>
    </submittedName>
</protein>
<gene>
    <name evidence="2" type="ORF">SAMN05216197_109120</name>
</gene>
<accession>A0A1I0D3Z2</accession>
<dbReference type="EMBL" id="FOHW01000009">
    <property type="protein sequence ID" value="SET26937.1"/>
    <property type="molecule type" value="Genomic_DNA"/>
</dbReference>
<evidence type="ECO:0000313" key="3">
    <source>
        <dbReference type="Proteomes" id="UP000182332"/>
    </source>
</evidence>
<feature type="transmembrane region" description="Helical" evidence="1">
    <location>
        <begin position="26"/>
        <end position="43"/>
    </location>
</feature>
<feature type="transmembrane region" description="Helical" evidence="1">
    <location>
        <begin position="110"/>
        <end position="130"/>
    </location>
</feature>
<feature type="transmembrane region" description="Helical" evidence="1">
    <location>
        <begin position="151"/>
        <end position="171"/>
    </location>
</feature>